<dbReference type="SUPFAM" id="SSF53850">
    <property type="entry name" value="Periplasmic binding protein-like II"/>
    <property type="match status" value="1"/>
</dbReference>
<dbReference type="PANTHER" id="PTHR30632:SF11">
    <property type="entry name" value="BLR4797 PROTEIN"/>
    <property type="match status" value="1"/>
</dbReference>
<gene>
    <name evidence="2" type="ORF">ACG04R_23055</name>
</gene>
<keyword evidence="1" id="KW-0732">Signal</keyword>
<reference evidence="2 3" key="1">
    <citation type="submission" date="2024-08" db="EMBL/GenBank/DDBJ databases">
        <authorList>
            <person name="Lu H."/>
        </authorList>
    </citation>
    <scope>NUCLEOTIDE SEQUENCE [LARGE SCALE GENOMIC DNA]</scope>
    <source>
        <strain evidence="2 3">BYS78W</strain>
    </source>
</reference>
<dbReference type="InterPro" id="IPR050682">
    <property type="entry name" value="ModA/WtpA"/>
</dbReference>
<organism evidence="2 3">
    <name type="scientific">Pelomonas candidula</name>
    <dbReference type="NCBI Taxonomy" id="3299025"/>
    <lineage>
        <taxon>Bacteria</taxon>
        <taxon>Pseudomonadati</taxon>
        <taxon>Pseudomonadota</taxon>
        <taxon>Betaproteobacteria</taxon>
        <taxon>Burkholderiales</taxon>
        <taxon>Sphaerotilaceae</taxon>
        <taxon>Roseateles</taxon>
    </lineage>
</organism>
<dbReference type="Pfam" id="PF13531">
    <property type="entry name" value="SBP_bac_11"/>
    <property type="match status" value="1"/>
</dbReference>
<evidence type="ECO:0000313" key="3">
    <source>
        <dbReference type="Proteomes" id="UP001606134"/>
    </source>
</evidence>
<dbReference type="EMBL" id="JBIGIC010000013">
    <property type="protein sequence ID" value="MFG6489574.1"/>
    <property type="molecule type" value="Genomic_DNA"/>
</dbReference>
<protein>
    <submittedName>
        <fullName evidence="2">Substrate-binding domain-containing protein</fullName>
    </submittedName>
</protein>
<dbReference type="RefSeq" id="WP_394415968.1">
    <property type="nucleotide sequence ID" value="NZ_JBIGIC010000013.1"/>
</dbReference>
<sequence length="275" mass="28460">MQARSKSGQAARSRYFRHALVALLASGLASTAGAAAGSGDAPLTVASSGGFAEAFKTLSARYEGQAGGQPVQRVFGPSMGDTAGAIPARLQRGEALDVVVMVEPALDRLVAAGWLVPQSKRRLALSRIACAVPAGAPRPPLHTVAQVRQALLQAPSVAWSDSASGEYIQGELLARLGVEAEVKAKGRQIPATPVGEILARHEAAFGCQQRSELQPVAGIDIVGELPDELQRVTPYAAARVARSTHPDAAQRYLDFLAGPDSAPAIRAAGLEPVAP</sequence>
<accession>A0ABW7HI23</accession>
<dbReference type="PANTHER" id="PTHR30632">
    <property type="entry name" value="MOLYBDATE-BINDING PERIPLASMIC PROTEIN"/>
    <property type="match status" value="1"/>
</dbReference>
<name>A0ABW7HI23_9BURK</name>
<comment type="caution">
    <text evidence="2">The sequence shown here is derived from an EMBL/GenBank/DDBJ whole genome shotgun (WGS) entry which is preliminary data.</text>
</comment>
<evidence type="ECO:0000256" key="1">
    <source>
        <dbReference type="SAM" id="SignalP"/>
    </source>
</evidence>
<keyword evidence="3" id="KW-1185">Reference proteome</keyword>
<proteinExistence type="predicted"/>
<feature type="chain" id="PRO_5047070782" evidence="1">
    <location>
        <begin position="35"/>
        <end position="275"/>
    </location>
</feature>
<dbReference type="Proteomes" id="UP001606134">
    <property type="component" value="Unassembled WGS sequence"/>
</dbReference>
<dbReference type="Gene3D" id="3.40.190.10">
    <property type="entry name" value="Periplasmic binding protein-like II"/>
    <property type="match status" value="2"/>
</dbReference>
<evidence type="ECO:0000313" key="2">
    <source>
        <dbReference type="EMBL" id="MFG6489574.1"/>
    </source>
</evidence>
<feature type="signal peptide" evidence="1">
    <location>
        <begin position="1"/>
        <end position="34"/>
    </location>
</feature>